<feature type="domain" description="Oxidoreductase-like" evidence="7">
    <location>
        <begin position="839"/>
        <end position="884"/>
    </location>
</feature>
<keyword evidence="9" id="KW-1185">Reference proteome</keyword>
<dbReference type="PANTHER" id="PTHR43851:SF3">
    <property type="entry name" value="COENZYME Q8"/>
    <property type="match status" value="1"/>
</dbReference>
<feature type="compositionally biased region" description="Low complexity" evidence="5">
    <location>
        <begin position="141"/>
        <end position="153"/>
    </location>
</feature>
<dbReference type="PANTHER" id="PTHR43851">
    <property type="match status" value="1"/>
</dbReference>
<feature type="compositionally biased region" description="Polar residues" evidence="5">
    <location>
        <begin position="112"/>
        <end position="127"/>
    </location>
</feature>
<dbReference type="STRING" id="1882483.A0A317XKT6"/>
<dbReference type="Pfam" id="PF09791">
    <property type="entry name" value="Oxidored-like"/>
    <property type="match status" value="1"/>
</dbReference>
<dbReference type="InterPro" id="IPR004147">
    <property type="entry name" value="ABC1_dom"/>
</dbReference>
<feature type="region of interest" description="Disordered" evidence="5">
    <location>
        <begin position="71"/>
        <end position="166"/>
    </location>
</feature>
<dbReference type="Proteomes" id="UP000246740">
    <property type="component" value="Unassembled WGS sequence"/>
</dbReference>
<reference evidence="8 9" key="1">
    <citation type="journal article" date="2018" name="Mol. Biol. Evol.">
        <title>Broad Genomic Sampling Reveals a Smut Pathogenic Ancestry of the Fungal Clade Ustilaginomycotina.</title>
        <authorList>
            <person name="Kijpornyongpan T."/>
            <person name="Mondo S.J."/>
            <person name="Barry K."/>
            <person name="Sandor L."/>
            <person name="Lee J."/>
            <person name="Lipzen A."/>
            <person name="Pangilinan J."/>
            <person name="LaButti K."/>
            <person name="Hainaut M."/>
            <person name="Henrissat B."/>
            <person name="Grigoriev I.V."/>
            <person name="Spatafora J.W."/>
            <person name="Aime M.C."/>
        </authorList>
    </citation>
    <scope>NUCLEOTIDE SEQUENCE [LARGE SCALE GENOMIC DNA]</scope>
    <source>
        <strain evidence="8 9">MCA 3645</strain>
    </source>
</reference>
<dbReference type="InParanoid" id="A0A317XKT6"/>
<dbReference type="InterPro" id="IPR019180">
    <property type="entry name" value="Oxidoreductase-like_N"/>
</dbReference>
<comment type="similarity">
    <text evidence="1">Belongs to the protein kinase superfamily. ADCK protein kinase family.</text>
</comment>
<dbReference type="GO" id="GO:0016740">
    <property type="term" value="F:transferase activity"/>
    <property type="evidence" value="ECO:0007669"/>
    <property type="project" value="UniProtKB-KW"/>
</dbReference>
<feature type="region of interest" description="Disordered" evidence="5">
    <location>
        <begin position="905"/>
        <end position="939"/>
    </location>
</feature>
<gene>
    <name evidence="8" type="ORF">BCV70DRAFT_30454</name>
</gene>
<feature type="compositionally biased region" description="Low complexity" evidence="5">
    <location>
        <begin position="99"/>
        <end position="111"/>
    </location>
</feature>
<feature type="region of interest" description="Disordered" evidence="5">
    <location>
        <begin position="27"/>
        <end position="58"/>
    </location>
</feature>
<evidence type="ECO:0000256" key="5">
    <source>
        <dbReference type="SAM" id="MobiDB-lite"/>
    </source>
</evidence>
<keyword evidence="3" id="KW-0547">Nucleotide-binding</keyword>
<feature type="domain" description="ABC1 atypical kinase-like" evidence="6">
    <location>
        <begin position="331"/>
        <end position="581"/>
    </location>
</feature>
<name>A0A317XKT6_9BASI</name>
<organism evidence="8 9">
    <name type="scientific">Testicularia cyperi</name>
    <dbReference type="NCBI Taxonomy" id="1882483"/>
    <lineage>
        <taxon>Eukaryota</taxon>
        <taxon>Fungi</taxon>
        <taxon>Dikarya</taxon>
        <taxon>Basidiomycota</taxon>
        <taxon>Ustilaginomycotina</taxon>
        <taxon>Ustilaginomycetes</taxon>
        <taxon>Ustilaginales</taxon>
        <taxon>Anthracoideaceae</taxon>
        <taxon>Testicularia</taxon>
    </lineage>
</organism>
<keyword evidence="2" id="KW-0808">Transferase</keyword>
<evidence type="ECO:0000259" key="6">
    <source>
        <dbReference type="Pfam" id="PF03109"/>
    </source>
</evidence>
<evidence type="ECO:0000259" key="7">
    <source>
        <dbReference type="Pfam" id="PF09791"/>
    </source>
</evidence>
<dbReference type="InterPro" id="IPR051409">
    <property type="entry name" value="Atypical_kinase_ADCK"/>
</dbReference>
<dbReference type="InterPro" id="IPR011009">
    <property type="entry name" value="Kinase-like_dom_sf"/>
</dbReference>
<feature type="compositionally biased region" description="Basic and acidic residues" evidence="5">
    <location>
        <begin position="921"/>
        <end position="939"/>
    </location>
</feature>
<evidence type="ECO:0000256" key="3">
    <source>
        <dbReference type="ARBA" id="ARBA00022741"/>
    </source>
</evidence>
<feature type="compositionally biased region" description="Basic and acidic residues" evidence="5">
    <location>
        <begin position="49"/>
        <end position="58"/>
    </location>
</feature>
<dbReference type="CDD" id="cd13970">
    <property type="entry name" value="ABC1_ADCK3"/>
    <property type="match status" value="1"/>
</dbReference>
<evidence type="ECO:0000313" key="8">
    <source>
        <dbReference type="EMBL" id="PWY98904.1"/>
    </source>
</evidence>
<evidence type="ECO:0000256" key="4">
    <source>
        <dbReference type="ARBA" id="ARBA00022840"/>
    </source>
</evidence>
<feature type="compositionally biased region" description="Low complexity" evidence="5">
    <location>
        <begin position="27"/>
        <end position="44"/>
    </location>
</feature>
<accession>A0A317XKT6</accession>
<dbReference type="FunCoup" id="A0A317XKT6">
    <property type="interactions" value="153"/>
</dbReference>
<dbReference type="OrthoDB" id="201153at2759"/>
<dbReference type="Pfam" id="PF03109">
    <property type="entry name" value="ABC1"/>
    <property type="match status" value="1"/>
</dbReference>
<dbReference type="EMBL" id="KZ819197">
    <property type="protein sequence ID" value="PWY98904.1"/>
    <property type="molecule type" value="Genomic_DNA"/>
</dbReference>
<keyword evidence="4" id="KW-0067">ATP-binding</keyword>
<protein>
    <submittedName>
        <fullName evidence="8">ABC1-domain-containing protein</fullName>
    </submittedName>
</protein>
<dbReference type="SUPFAM" id="SSF56112">
    <property type="entry name" value="Protein kinase-like (PK-like)"/>
    <property type="match status" value="1"/>
</dbReference>
<proteinExistence type="inferred from homology"/>
<dbReference type="AlphaFoldDB" id="A0A317XKT6"/>
<dbReference type="InterPro" id="IPR034646">
    <property type="entry name" value="ADCK3_dom"/>
</dbReference>
<evidence type="ECO:0000256" key="1">
    <source>
        <dbReference type="ARBA" id="ARBA00009670"/>
    </source>
</evidence>
<dbReference type="GO" id="GO:0005524">
    <property type="term" value="F:ATP binding"/>
    <property type="evidence" value="ECO:0007669"/>
    <property type="project" value="UniProtKB-KW"/>
</dbReference>
<sequence>MSRSSLRDAEAVASAFCQIAKAIVLPSSARTGPSRSGPSRPWPTQAITRTKDFAPIHPETEEQVVKISRASSSVTAASDPVSAPVSTRPWPSKDQKLQSASSSAVLTSTATQGSPATASQIAETRFSSGAVPIEGTQKDYTAPGAAPPTTNTTDNSKNRIRPEDTKQVQEKLRGAIPILAPSDVSANAAAAPNVDVEVVDKIQGEKSAQRAATPLAPLDSLNDVDEYDAVKESKTIPLKAAKVPSSRLGRLFHYGGLGAGLAFGAAGSLFRGASGSGADGESQNPFMSEQNVARLVDKLSTMRGAALKLGQFLSIQETKLLPPQIEQVLLRVQNSANYMPVWQMNRVMSHELGGADWRERHFKEFDDVPFASASIGQVHSAVLRDDFPDPDIAGKKVAVKVQFPGVRESIDSDLSYLRWLVSASALLPKGLFLENTLRVMGQELKDECDYAREAEMGRRFREVLRDSTEFEVPKVVDQLSTAKVLTTEMMRGRPLSMASRYTQETRDRIAGSILNLALSELFRFRLMQTDPNWSNFLYNERTGRIQLIDFGATREYSKQFMDDWLRMLQAAVRGDHVECIEWSRKVGYLTGQESEAMEKAHVESMIALGEPFRASAPEPYPFESQTITDRVKAQIPLMLRERLTPPPQETYSLNRKLSGAFLLCARLKAHVHCRRLFEAIEKEYRFGPEETVTTSASATVGQTSNINLISSFGSAEQRRHFHAAFVRAENEPHSAKNFRRHGINLAARFPRAKVMVATDLAGTGSTIAGETVESLASVPTAAPSIVETPDEATVDKVSKAIDLERRVVPAEVSAPAVESPQPDAGAVTAPEVSMGPTLIRGITIPLKPPPPGPEECCMSGCAHCAYDIYAEDLEDFHGKVSAVRKQLTELDPPVTEAEWRSDLLGAFPTESSDSGGADATEADKEGMRERAEREVDRVIGDLDPTMKAFLEMERRMKKQERQKLKDAGAASA</sequence>
<dbReference type="GO" id="GO:0006744">
    <property type="term" value="P:ubiquinone biosynthetic process"/>
    <property type="evidence" value="ECO:0007669"/>
    <property type="project" value="TreeGrafter"/>
</dbReference>
<feature type="compositionally biased region" description="Basic and acidic residues" evidence="5">
    <location>
        <begin position="156"/>
        <end position="166"/>
    </location>
</feature>
<evidence type="ECO:0000313" key="9">
    <source>
        <dbReference type="Proteomes" id="UP000246740"/>
    </source>
</evidence>
<evidence type="ECO:0000256" key="2">
    <source>
        <dbReference type="ARBA" id="ARBA00022679"/>
    </source>
</evidence>